<feature type="chain" id="PRO_5032672212" evidence="6">
    <location>
        <begin position="25"/>
        <end position="528"/>
    </location>
</feature>
<evidence type="ECO:0000256" key="4">
    <source>
        <dbReference type="SAM" id="MobiDB-lite"/>
    </source>
</evidence>
<reference evidence="9" key="1">
    <citation type="submission" date="2020-10" db="EMBL/GenBank/DDBJ databases">
        <authorList>
            <person name="Han B."/>
            <person name="Lu T."/>
            <person name="Zhao Q."/>
            <person name="Huang X."/>
            <person name="Zhao Y."/>
        </authorList>
    </citation>
    <scope>NUCLEOTIDE SEQUENCE</scope>
</reference>
<dbReference type="GO" id="GO:0004713">
    <property type="term" value="F:protein tyrosine kinase activity"/>
    <property type="evidence" value="ECO:0007669"/>
    <property type="project" value="InterPro"/>
</dbReference>
<dbReference type="PROSITE" id="PS51473">
    <property type="entry name" value="GNK2"/>
    <property type="match status" value="2"/>
</dbReference>
<keyword evidence="5" id="KW-0812">Transmembrane</keyword>
<dbReference type="PROSITE" id="PS00107">
    <property type="entry name" value="PROTEIN_KINASE_ATP"/>
    <property type="match status" value="1"/>
</dbReference>
<feature type="region of interest" description="Disordered" evidence="4">
    <location>
        <begin position="451"/>
        <end position="513"/>
    </location>
</feature>
<dbReference type="FunFam" id="3.30.430.20:FF:000006">
    <property type="entry name" value="Receptor-like serine-threonine protein kinase"/>
    <property type="match status" value="1"/>
</dbReference>
<dbReference type="InterPro" id="IPR002902">
    <property type="entry name" value="GNK2"/>
</dbReference>
<keyword evidence="10" id="KW-1185">Reference proteome</keyword>
<evidence type="ECO:0000256" key="1">
    <source>
        <dbReference type="ARBA" id="ARBA00022729"/>
    </source>
</evidence>
<evidence type="ECO:0000256" key="2">
    <source>
        <dbReference type="ARBA" id="ARBA00022737"/>
    </source>
</evidence>
<keyword evidence="3" id="KW-0067">ATP-binding</keyword>
<evidence type="ECO:0000259" key="7">
    <source>
        <dbReference type="PROSITE" id="PS50011"/>
    </source>
</evidence>
<dbReference type="Pfam" id="PF01657">
    <property type="entry name" value="Stress-antifung"/>
    <property type="match status" value="2"/>
</dbReference>
<dbReference type="InterPro" id="IPR038408">
    <property type="entry name" value="GNK2_sf"/>
</dbReference>
<feature type="binding site" evidence="3">
    <location>
        <position position="382"/>
    </location>
    <ligand>
        <name>ATP</name>
        <dbReference type="ChEBI" id="CHEBI:30616"/>
    </ligand>
</feature>
<dbReference type="Proteomes" id="UP000604825">
    <property type="component" value="Unassembled WGS sequence"/>
</dbReference>
<organism evidence="9 10">
    <name type="scientific">Miscanthus lutarioriparius</name>
    <dbReference type="NCBI Taxonomy" id="422564"/>
    <lineage>
        <taxon>Eukaryota</taxon>
        <taxon>Viridiplantae</taxon>
        <taxon>Streptophyta</taxon>
        <taxon>Embryophyta</taxon>
        <taxon>Tracheophyta</taxon>
        <taxon>Spermatophyta</taxon>
        <taxon>Magnoliopsida</taxon>
        <taxon>Liliopsida</taxon>
        <taxon>Poales</taxon>
        <taxon>Poaceae</taxon>
        <taxon>PACMAD clade</taxon>
        <taxon>Panicoideae</taxon>
        <taxon>Andropogonodae</taxon>
        <taxon>Andropogoneae</taxon>
        <taxon>Saccharinae</taxon>
        <taxon>Miscanthus</taxon>
    </lineage>
</organism>
<comment type="caution">
    <text evidence="9">The sequence shown here is derived from an EMBL/GenBank/DDBJ whole genome shotgun (WGS) entry which is preliminary data.</text>
</comment>
<evidence type="ECO:0000256" key="6">
    <source>
        <dbReference type="SAM" id="SignalP"/>
    </source>
</evidence>
<dbReference type="SUPFAM" id="SSF56112">
    <property type="entry name" value="Protein kinase-like (PK-like)"/>
    <property type="match status" value="1"/>
</dbReference>
<dbReference type="SMART" id="SM00219">
    <property type="entry name" value="TyrKc"/>
    <property type="match status" value="1"/>
</dbReference>
<dbReference type="PROSITE" id="PS50011">
    <property type="entry name" value="PROTEIN_KINASE_DOM"/>
    <property type="match status" value="1"/>
</dbReference>
<dbReference type="OrthoDB" id="673386at2759"/>
<keyword evidence="3" id="KW-0547">Nucleotide-binding</keyword>
<feature type="signal peptide" evidence="6">
    <location>
        <begin position="1"/>
        <end position="24"/>
    </location>
</feature>
<dbReference type="CDD" id="cd23509">
    <property type="entry name" value="Gnk2-like"/>
    <property type="match status" value="2"/>
</dbReference>
<feature type="domain" description="Protein kinase" evidence="7">
    <location>
        <begin position="354"/>
        <end position="528"/>
    </location>
</feature>
<proteinExistence type="predicted"/>
<evidence type="ECO:0000313" key="10">
    <source>
        <dbReference type="Proteomes" id="UP000604825"/>
    </source>
</evidence>
<feature type="domain" description="Gnk2-homologous" evidence="8">
    <location>
        <begin position="137"/>
        <end position="247"/>
    </location>
</feature>
<dbReference type="InterPro" id="IPR011009">
    <property type="entry name" value="Kinase-like_dom_sf"/>
</dbReference>
<keyword evidence="5" id="KW-0472">Membrane</keyword>
<keyword evidence="1 6" id="KW-0732">Signal</keyword>
<dbReference type="AlphaFoldDB" id="A0A811N9P0"/>
<dbReference type="FunFam" id="3.30.430.20:FF:000004">
    <property type="entry name" value="Receptor-like serine-threonine protein kinase"/>
    <property type="match status" value="1"/>
</dbReference>
<evidence type="ECO:0000313" key="9">
    <source>
        <dbReference type="EMBL" id="CAD6217798.1"/>
    </source>
</evidence>
<dbReference type="PANTHER" id="PTHR32099:SF106">
    <property type="entry name" value="GNK2-HOMOLOGOUS DOMAIN-CONTAINING PROTEIN"/>
    <property type="match status" value="1"/>
</dbReference>
<feature type="transmembrane region" description="Helical" evidence="5">
    <location>
        <begin position="288"/>
        <end position="309"/>
    </location>
</feature>
<feature type="domain" description="Gnk2-homologous" evidence="8">
    <location>
        <begin position="24"/>
        <end position="128"/>
    </location>
</feature>
<dbReference type="Gene3D" id="3.30.430.20">
    <property type="entry name" value="Gnk2 domain, C-X8-C-X2-C motif"/>
    <property type="match status" value="2"/>
</dbReference>
<dbReference type="PANTHER" id="PTHR32099">
    <property type="entry name" value="CYSTEINE-RICH REPEAT SECRETORY PROTEIN"/>
    <property type="match status" value="1"/>
</dbReference>
<dbReference type="InterPro" id="IPR001245">
    <property type="entry name" value="Ser-Thr/Tyr_kinase_cat_dom"/>
</dbReference>
<gene>
    <name evidence="9" type="ORF">NCGR_LOCUS11755</name>
</gene>
<dbReference type="InterPro" id="IPR020635">
    <property type="entry name" value="Tyr_kinase_cat_dom"/>
</dbReference>
<dbReference type="FunFam" id="3.30.200.20:FF:000806">
    <property type="entry name" value="Putative DUF26-domain protein kinase family protein"/>
    <property type="match status" value="1"/>
</dbReference>
<evidence type="ECO:0000256" key="3">
    <source>
        <dbReference type="PROSITE-ProRule" id="PRU10141"/>
    </source>
</evidence>
<dbReference type="InterPro" id="IPR000719">
    <property type="entry name" value="Prot_kinase_dom"/>
</dbReference>
<dbReference type="GO" id="GO:0005524">
    <property type="term" value="F:ATP binding"/>
    <property type="evidence" value="ECO:0007669"/>
    <property type="project" value="UniProtKB-UniRule"/>
</dbReference>
<dbReference type="Gene3D" id="3.30.200.20">
    <property type="entry name" value="Phosphorylase Kinase, domain 1"/>
    <property type="match status" value="1"/>
</dbReference>
<sequence length="528" mass="56743">MVQKNLLPVAAVLAVALLMAAAAGYPWSMCGDSSYFTPNGTYQAHLNSIAATLPKNASKSPDLFATIVAGTIPEQVWAMGLCRGDVNATACFSCLTQAFQDLPGYCSYYKDASIYYDPCMAHYSDVHILPDDDTGPMLDTYAALNTQTITSDPGKFILLLAVLVNATADYAAYNSTRRFATGEADTSFDPEFPKVYTLAQCTPDQTPAQCRKCLSRLISQSLDGFQNRIGGRVLAVSCTYRYESTPFYNGPAMVRLASPSYKAPAPAPAVNFRVPATDGGGRKYHVPWVALAVVLPTLAALNLVACFCFRRRRGQLIAQAKHQNPMYSTEAEDIEMMDSMMMDVSTLRAATGDFDESNKLGEGGFGAVYKGVLPDGEEIAVKRLSSSSSQGVEELKNELALVAKLKHRNLVRLIGVCLEQQERLLVYEFVPNRSLDLILFGMGALGGRDGGGAGGPVPGRRLPGGRRAEVHPHRAALRPGRPRGPAGDVVGRDDARQRHGHPPGSIKPGFFARNNSANTAVSTVSLSG</sequence>
<name>A0A811N9P0_9POAL</name>
<keyword evidence="2" id="KW-0677">Repeat</keyword>
<dbReference type="EMBL" id="CAJGYO010000003">
    <property type="protein sequence ID" value="CAD6217798.1"/>
    <property type="molecule type" value="Genomic_DNA"/>
</dbReference>
<keyword evidence="5" id="KW-1133">Transmembrane helix</keyword>
<protein>
    <submittedName>
        <fullName evidence="9">Uncharacterized protein</fullName>
    </submittedName>
</protein>
<evidence type="ECO:0000256" key="5">
    <source>
        <dbReference type="SAM" id="Phobius"/>
    </source>
</evidence>
<dbReference type="InterPro" id="IPR017441">
    <property type="entry name" value="Protein_kinase_ATP_BS"/>
</dbReference>
<feature type="compositionally biased region" description="Low complexity" evidence="4">
    <location>
        <begin position="477"/>
        <end position="487"/>
    </location>
</feature>
<evidence type="ECO:0000259" key="8">
    <source>
        <dbReference type="PROSITE" id="PS51473"/>
    </source>
</evidence>
<accession>A0A811N9P0</accession>
<dbReference type="Pfam" id="PF07714">
    <property type="entry name" value="PK_Tyr_Ser-Thr"/>
    <property type="match status" value="1"/>
</dbReference>